<dbReference type="PANTHER" id="PTHR47169">
    <property type="entry name" value="OS01G0541250 PROTEIN"/>
    <property type="match status" value="1"/>
</dbReference>
<accession>W2LKD7</accession>
<dbReference type="VEuPathDB" id="FungiDB:PPTG_24710"/>
<gene>
    <name evidence="1" type="ORF">L917_04882</name>
</gene>
<name>W2LKD7_PHYNI</name>
<dbReference type="PANTHER" id="PTHR47169:SF2">
    <property type="entry name" value="OS01G0541250 PROTEIN"/>
    <property type="match status" value="1"/>
</dbReference>
<dbReference type="AlphaFoldDB" id="W2LKD7"/>
<dbReference type="InterPro" id="IPR036397">
    <property type="entry name" value="RNaseH_sf"/>
</dbReference>
<dbReference type="EMBL" id="KI678626">
    <property type="protein sequence ID" value="ETL97917.1"/>
    <property type="molecule type" value="Genomic_DNA"/>
</dbReference>
<dbReference type="Gene3D" id="3.30.420.10">
    <property type="entry name" value="Ribonuclease H-like superfamily/Ribonuclease H"/>
    <property type="match status" value="1"/>
</dbReference>
<reference evidence="1" key="1">
    <citation type="submission" date="2013-11" db="EMBL/GenBank/DDBJ databases">
        <title>The Genome Sequence of Phytophthora parasitica CHvinca01.</title>
        <authorList>
            <consortium name="The Broad Institute Genomics Platform"/>
            <person name="Russ C."/>
            <person name="Tyler B."/>
            <person name="Panabieres F."/>
            <person name="Shan W."/>
            <person name="Tripathy S."/>
            <person name="Grunwald N."/>
            <person name="Machado M."/>
            <person name="Johnson C.S."/>
            <person name="Arredondo F."/>
            <person name="Hong C."/>
            <person name="Coffey M."/>
            <person name="Young S.K."/>
            <person name="Zeng Q."/>
            <person name="Gargeya S."/>
            <person name="Fitzgerald M."/>
            <person name="Abouelleil A."/>
            <person name="Alvarado L."/>
            <person name="Chapman S.B."/>
            <person name="Gainer-Dewar J."/>
            <person name="Goldberg J."/>
            <person name="Griggs A."/>
            <person name="Gujja S."/>
            <person name="Hansen M."/>
            <person name="Howarth C."/>
            <person name="Imamovic A."/>
            <person name="Ireland A."/>
            <person name="Larimer J."/>
            <person name="McCowan C."/>
            <person name="Murphy C."/>
            <person name="Pearson M."/>
            <person name="Poon T.W."/>
            <person name="Priest M."/>
            <person name="Roberts A."/>
            <person name="Saif S."/>
            <person name="Shea T."/>
            <person name="Sykes S."/>
            <person name="Wortman J."/>
            <person name="Nusbaum C."/>
            <person name="Birren B."/>
        </authorList>
    </citation>
    <scope>NUCLEOTIDE SEQUENCE [LARGE SCALE GENOMIC DNA]</scope>
    <source>
        <strain evidence="1">CHvinca01</strain>
    </source>
</reference>
<dbReference type="GO" id="GO:0003676">
    <property type="term" value="F:nucleic acid binding"/>
    <property type="evidence" value="ECO:0007669"/>
    <property type="project" value="InterPro"/>
</dbReference>
<organism evidence="1">
    <name type="scientific">Phytophthora nicotianae</name>
    <name type="common">Potato buckeye rot agent</name>
    <name type="synonym">Phytophthora parasitica</name>
    <dbReference type="NCBI Taxonomy" id="4792"/>
    <lineage>
        <taxon>Eukaryota</taxon>
        <taxon>Sar</taxon>
        <taxon>Stramenopiles</taxon>
        <taxon>Oomycota</taxon>
        <taxon>Peronosporomycetes</taxon>
        <taxon>Peronosporales</taxon>
        <taxon>Peronosporaceae</taxon>
        <taxon>Phytophthora</taxon>
    </lineage>
</organism>
<evidence type="ECO:0000313" key="1">
    <source>
        <dbReference type="EMBL" id="ETL97917.1"/>
    </source>
</evidence>
<dbReference type="Proteomes" id="UP000054423">
    <property type="component" value="Unassembled WGS sequence"/>
</dbReference>
<protein>
    <submittedName>
        <fullName evidence="1">Uncharacterized protein</fullName>
    </submittedName>
</protein>
<proteinExistence type="predicted"/>
<dbReference type="OrthoDB" id="112314at2759"/>
<sequence>MRCQPPRSPDLNVLDLGYFSSIQALQYRKAAYDTDSLIAVVHEAFEELRWRTLDNCFVTFTESDGSSLALWWRQRLQVSKLVAVNGKMPMSVKVATDAVLEGYSQLFDS</sequence>